<dbReference type="Pfam" id="PF02310">
    <property type="entry name" value="B12-binding"/>
    <property type="match status" value="1"/>
</dbReference>
<dbReference type="GO" id="GO:0003824">
    <property type="term" value="F:catalytic activity"/>
    <property type="evidence" value="ECO:0007669"/>
    <property type="project" value="InterPro"/>
</dbReference>
<dbReference type="InterPro" id="IPR034466">
    <property type="entry name" value="Methyltransferase_Class_B"/>
</dbReference>
<dbReference type="PROSITE" id="PS51918">
    <property type="entry name" value="RADICAL_SAM"/>
    <property type="match status" value="1"/>
</dbReference>
<accession>A0A1S1V5T6</accession>
<keyword evidence="4" id="KW-0408">Iron</keyword>
<dbReference type="CDD" id="cd02068">
    <property type="entry name" value="radical_SAM_B12_BD"/>
    <property type="match status" value="1"/>
</dbReference>
<keyword evidence="5" id="KW-0411">Iron-sulfur</keyword>
<gene>
    <name evidence="8" type="ORF">EUAN_17470</name>
</gene>
<comment type="caution">
    <text evidence="8">The sequence shown here is derived from an EMBL/GenBank/DDBJ whole genome shotgun (WGS) entry which is preliminary data.</text>
</comment>
<dbReference type="OrthoDB" id="9801424at2"/>
<dbReference type="SUPFAM" id="SSF102114">
    <property type="entry name" value="Radical SAM enzymes"/>
    <property type="match status" value="1"/>
</dbReference>
<evidence type="ECO:0000313" key="8">
    <source>
        <dbReference type="EMBL" id="OHW61983.1"/>
    </source>
</evidence>
<dbReference type="GO" id="GO:0046872">
    <property type="term" value="F:metal ion binding"/>
    <property type="evidence" value="ECO:0007669"/>
    <property type="project" value="UniProtKB-KW"/>
</dbReference>
<dbReference type="InterPro" id="IPR058240">
    <property type="entry name" value="rSAM_sf"/>
</dbReference>
<dbReference type="InterPro" id="IPR006158">
    <property type="entry name" value="Cobalamin-bd"/>
</dbReference>
<dbReference type="GO" id="GO:0031419">
    <property type="term" value="F:cobalamin binding"/>
    <property type="evidence" value="ECO:0007669"/>
    <property type="project" value="InterPro"/>
</dbReference>
<dbReference type="EMBL" id="MKIE01000006">
    <property type="protein sequence ID" value="OHW61983.1"/>
    <property type="molecule type" value="Genomic_DNA"/>
</dbReference>
<dbReference type="InterPro" id="IPR051198">
    <property type="entry name" value="BchE-like"/>
</dbReference>
<dbReference type="GO" id="GO:0051539">
    <property type="term" value="F:4 iron, 4 sulfur cluster binding"/>
    <property type="evidence" value="ECO:0007669"/>
    <property type="project" value="UniProtKB-KW"/>
</dbReference>
<dbReference type="SFLD" id="SFLDG01123">
    <property type="entry name" value="methyltransferase_(Class_B)"/>
    <property type="match status" value="1"/>
</dbReference>
<evidence type="ECO:0000259" key="7">
    <source>
        <dbReference type="PROSITE" id="PS51918"/>
    </source>
</evidence>
<dbReference type="PANTHER" id="PTHR43409">
    <property type="entry name" value="ANAEROBIC MAGNESIUM-PROTOPORPHYRIN IX MONOMETHYL ESTER CYCLASE-RELATED"/>
    <property type="match status" value="1"/>
</dbReference>
<dbReference type="CDD" id="cd01335">
    <property type="entry name" value="Radical_SAM"/>
    <property type="match status" value="1"/>
</dbReference>
<dbReference type="STRING" id="39480.EUAN_17470"/>
<dbReference type="RefSeq" id="WP_071063695.1">
    <property type="nucleotide sequence ID" value="NZ_MKIE01000006.1"/>
</dbReference>
<organism evidence="8 9">
    <name type="scientific">Andreesenia angusta</name>
    <dbReference type="NCBI Taxonomy" id="39480"/>
    <lineage>
        <taxon>Bacteria</taxon>
        <taxon>Bacillati</taxon>
        <taxon>Bacillota</taxon>
        <taxon>Tissierellia</taxon>
        <taxon>Tissierellales</taxon>
        <taxon>Gottschalkiaceae</taxon>
        <taxon>Andreesenia</taxon>
    </lineage>
</organism>
<reference evidence="8 9" key="1">
    <citation type="submission" date="2016-09" db="EMBL/GenBank/DDBJ databases">
        <title>Genome sequence of Eubacterium angustum.</title>
        <authorList>
            <person name="Poehlein A."/>
            <person name="Daniel R."/>
        </authorList>
    </citation>
    <scope>NUCLEOTIDE SEQUENCE [LARGE SCALE GENOMIC DNA]</scope>
    <source>
        <strain evidence="8 9">DSM 1989</strain>
    </source>
</reference>
<dbReference type="InterPro" id="IPR007197">
    <property type="entry name" value="rSAM"/>
</dbReference>
<dbReference type="Proteomes" id="UP000180254">
    <property type="component" value="Unassembled WGS sequence"/>
</dbReference>
<keyword evidence="2" id="KW-0949">S-adenosyl-L-methionine</keyword>
<dbReference type="Gene3D" id="3.80.30.20">
    <property type="entry name" value="tm_1862 like domain"/>
    <property type="match status" value="1"/>
</dbReference>
<feature type="domain" description="B12-binding" evidence="6">
    <location>
        <begin position="1"/>
        <end position="140"/>
    </location>
</feature>
<dbReference type="InterPro" id="IPR023404">
    <property type="entry name" value="rSAM_horseshoe"/>
</dbReference>
<dbReference type="PANTHER" id="PTHR43409:SF16">
    <property type="entry name" value="SLR0320 PROTEIN"/>
    <property type="match status" value="1"/>
</dbReference>
<keyword evidence="9" id="KW-1185">Reference proteome</keyword>
<evidence type="ECO:0000256" key="3">
    <source>
        <dbReference type="ARBA" id="ARBA00022723"/>
    </source>
</evidence>
<evidence type="ECO:0000313" key="9">
    <source>
        <dbReference type="Proteomes" id="UP000180254"/>
    </source>
</evidence>
<evidence type="ECO:0000256" key="5">
    <source>
        <dbReference type="ARBA" id="ARBA00023014"/>
    </source>
</evidence>
<dbReference type="GO" id="GO:0005829">
    <property type="term" value="C:cytosol"/>
    <property type="evidence" value="ECO:0007669"/>
    <property type="project" value="TreeGrafter"/>
</dbReference>
<dbReference type="Pfam" id="PF04055">
    <property type="entry name" value="Radical_SAM"/>
    <property type="match status" value="1"/>
</dbReference>
<dbReference type="SFLD" id="SFLDG01082">
    <property type="entry name" value="B12-binding_domain_containing"/>
    <property type="match status" value="1"/>
</dbReference>
<dbReference type="SMART" id="SM00729">
    <property type="entry name" value="Elp3"/>
    <property type="match status" value="1"/>
</dbReference>
<evidence type="ECO:0000256" key="4">
    <source>
        <dbReference type="ARBA" id="ARBA00023004"/>
    </source>
</evidence>
<evidence type="ECO:0000256" key="1">
    <source>
        <dbReference type="ARBA" id="ARBA00001966"/>
    </source>
</evidence>
<keyword evidence="3" id="KW-0479">Metal-binding</keyword>
<dbReference type="Gene3D" id="3.40.50.280">
    <property type="entry name" value="Cobalamin-binding domain"/>
    <property type="match status" value="1"/>
</dbReference>
<dbReference type="SFLD" id="SFLDS00029">
    <property type="entry name" value="Radical_SAM"/>
    <property type="match status" value="1"/>
</dbReference>
<dbReference type="InterPro" id="IPR006638">
    <property type="entry name" value="Elp3/MiaA/NifB-like_rSAM"/>
</dbReference>
<evidence type="ECO:0000256" key="2">
    <source>
        <dbReference type="ARBA" id="ARBA00022691"/>
    </source>
</evidence>
<sequence length="464" mass="53832">MKVLMVAYDNDSFLTWFPQGLAYLAKACLNAGHDVEIYQQDIYHYPDSHLTEKLDRDQYDIVIVSVIGGYYQYRKLISLSEAINKSVNRENFKYLIGGHGPAADPEYFLRKTSADFVGIGEGEITIVELLNTIQKGLDFRAVDGIAFMKNGNYIKTNPRELVKNIDEIDYPAWDLFNIDHYSLLRMPGIENKERSFPVLSGRGCTFECNFCYRMDKGFRPRSAKSIIDEINILKERYAISYIIFSDELLMSSKERTRELCEAFIEHNVEVKWECNGRLNYADEEILRLMKKAGCVFINYGIESLDNDTLKVMNKALTKEVITRGIENTLKVGISPGFNIIYGNINEPLEAIDEAVEFLFKYDDHAQLRTIRPVTPYPGTPLFEYAIEKGYLKDIEDFYENKHTNSDLLSINFTKYSDEEVYDKLNWANKKLIDKYIDNQKTSMMKVCDDLYRNKNSEFRGFRQT</sequence>
<protein>
    <submittedName>
        <fullName evidence="8">Radical SAM superfamily protein</fullName>
    </submittedName>
</protein>
<feature type="domain" description="Radical SAM core" evidence="7">
    <location>
        <begin position="190"/>
        <end position="419"/>
    </location>
</feature>
<dbReference type="AlphaFoldDB" id="A0A1S1V5T6"/>
<comment type="cofactor">
    <cofactor evidence="1">
        <name>[4Fe-4S] cluster</name>
        <dbReference type="ChEBI" id="CHEBI:49883"/>
    </cofactor>
</comment>
<name>A0A1S1V5T6_9FIRM</name>
<proteinExistence type="predicted"/>
<evidence type="ECO:0000259" key="6">
    <source>
        <dbReference type="PROSITE" id="PS51332"/>
    </source>
</evidence>
<dbReference type="PROSITE" id="PS51332">
    <property type="entry name" value="B12_BINDING"/>
    <property type="match status" value="1"/>
</dbReference>